<feature type="non-terminal residue" evidence="2">
    <location>
        <position position="1"/>
    </location>
</feature>
<reference evidence="2 3" key="1">
    <citation type="submission" date="2023-04" db="EMBL/GenBank/DDBJ databases">
        <title>A novel bacteria isolated from coastal sediment.</title>
        <authorList>
            <person name="Liu X.-J."/>
            <person name="Du Z.-J."/>
        </authorList>
    </citation>
    <scope>NUCLEOTIDE SEQUENCE [LARGE SCALE GENOMIC DNA]</scope>
    <source>
        <strain evidence="2 3">SDUM461004</strain>
    </source>
</reference>
<dbReference type="Gene3D" id="3.30.720.100">
    <property type="match status" value="1"/>
</dbReference>
<keyword evidence="3" id="KW-1185">Reference proteome</keyword>
<evidence type="ECO:0000313" key="2">
    <source>
        <dbReference type="EMBL" id="MDQ8196465.1"/>
    </source>
</evidence>
<proteinExistence type="predicted"/>
<gene>
    <name evidence="2" type="ORF">QEH59_18695</name>
</gene>
<name>A0ABU1ARG1_9BACT</name>
<dbReference type="PANTHER" id="PTHR33990:SF4">
    <property type="entry name" value="PHNB-LIKE DOMAIN-CONTAINING PROTEIN"/>
    <property type="match status" value="1"/>
</dbReference>
<evidence type="ECO:0000259" key="1">
    <source>
        <dbReference type="Pfam" id="PF06983"/>
    </source>
</evidence>
<protein>
    <submittedName>
        <fullName evidence="2">VOC family protein</fullName>
    </submittedName>
</protein>
<sequence length="172" mass="19293">RYAKKILTIISTMIILAFCSDERSNNTNSNNPSESNNMPDKEATAITPFLMFTGKAEEAMDLYVTLFPNAEIKEITRWSEGEQGDVGSIKTATFSLNGQKVMCTDSPPVHDFTFTPSISLYVTCASESDFDKYCEALSKDGKFLMPPDNYGFSSKFTWVQDRYGVSWQLNLP</sequence>
<dbReference type="Gene3D" id="3.30.720.110">
    <property type="match status" value="1"/>
</dbReference>
<dbReference type="Pfam" id="PF06983">
    <property type="entry name" value="3-dmu-9_3-mt"/>
    <property type="match status" value="1"/>
</dbReference>
<evidence type="ECO:0000313" key="3">
    <source>
        <dbReference type="Proteomes" id="UP001243717"/>
    </source>
</evidence>
<dbReference type="SUPFAM" id="SSF54593">
    <property type="entry name" value="Glyoxalase/Bleomycin resistance protein/Dihydroxybiphenyl dioxygenase"/>
    <property type="match status" value="1"/>
</dbReference>
<organism evidence="2 3">
    <name type="scientific">Thalassobacterium sedimentorum</name>
    <dbReference type="NCBI Taxonomy" id="3041258"/>
    <lineage>
        <taxon>Bacteria</taxon>
        <taxon>Pseudomonadati</taxon>
        <taxon>Verrucomicrobiota</taxon>
        <taxon>Opitutia</taxon>
        <taxon>Puniceicoccales</taxon>
        <taxon>Coraliomargaritaceae</taxon>
        <taxon>Thalassobacterium</taxon>
    </lineage>
</organism>
<dbReference type="InterPro" id="IPR028973">
    <property type="entry name" value="PhnB-like"/>
</dbReference>
<dbReference type="InterPro" id="IPR029068">
    <property type="entry name" value="Glyas_Bleomycin-R_OHBP_Dase"/>
</dbReference>
<dbReference type="RefSeq" id="WP_308986898.1">
    <property type="nucleotide sequence ID" value="NZ_JARXIC010000117.1"/>
</dbReference>
<dbReference type="Proteomes" id="UP001243717">
    <property type="component" value="Unassembled WGS sequence"/>
</dbReference>
<dbReference type="EMBL" id="JARXIC010000117">
    <property type="protein sequence ID" value="MDQ8196465.1"/>
    <property type="molecule type" value="Genomic_DNA"/>
</dbReference>
<feature type="domain" description="PhnB-like" evidence="1">
    <location>
        <begin position="45"/>
        <end position="169"/>
    </location>
</feature>
<dbReference type="PANTHER" id="PTHR33990">
    <property type="entry name" value="PROTEIN YJDN-RELATED"/>
    <property type="match status" value="1"/>
</dbReference>
<comment type="caution">
    <text evidence="2">The sequence shown here is derived from an EMBL/GenBank/DDBJ whole genome shotgun (WGS) entry which is preliminary data.</text>
</comment>
<dbReference type="CDD" id="cd06588">
    <property type="entry name" value="PhnB_like"/>
    <property type="match status" value="1"/>
</dbReference>
<accession>A0ABU1ARG1</accession>